<dbReference type="SMART" id="SM00028">
    <property type="entry name" value="TPR"/>
    <property type="match status" value="2"/>
</dbReference>
<keyword evidence="1" id="KW-0802">TPR repeat</keyword>
<dbReference type="PROSITE" id="PS50005">
    <property type="entry name" value="TPR"/>
    <property type="match status" value="1"/>
</dbReference>
<dbReference type="InterPro" id="IPR019734">
    <property type="entry name" value="TPR_rpt"/>
</dbReference>
<accession>A0A502E1L3</accession>
<dbReference type="PIRSF" id="PIRSF029658">
    <property type="entry name" value="UCP029658_TPR"/>
    <property type="match status" value="1"/>
</dbReference>
<dbReference type="OrthoDB" id="8535852at2"/>
<evidence type="ECO:0000313" key="3">
    <source>
        <dbReference type="EMBL" id="TPG30612.1"/>
    </source>
</evidence>
<evidence type="ECO:0000256" key="1">
    <source>
        <dbReference type="PROSITE-ProRule" id="PRU00339"/>
    </source>
</evidence>
<feature type="chain" id="PRO_5021367584" evidence="2">
    <location>
        <begin position="27"/>
        <end position="279"/>
    </location>
</feature>
<evidence type="ECO:0000313" key="4">
    <source>
        <dbReference type="Proteomes" id="UP000319212"/>
    </source>
</evidence>
<proteinExistence type="predicted"/>
<dbReference type="Gene3D" id="1.25.40.10">
    <property type="entry name" value="Tetratricopeptide repeat domain"/>
    <property type="match status" value="1"/>
</dbReference>
<dbReference type="PROSITE" id="PS51257">
    <property type="entry name" value="PROKAR_LIPOPROTEIN"/>
    <property type="match status" value="1"/>
</dbReference>
<gene>
    <name evidence="3" type="ORF">EAH82_03830</name>
</gene>
<organism evidence="3 4">
    <name type="scientific">Variovorax guangxiensis</name>
    <dbReference type="NCBI Taxonomy" id="1775474"/>
    <lineage>
        <taxon>Bacteria</taxon>
        <taxon>Pseudomonadati</taxon>
        <taxon>Pseudomonadota</taxon>
        <taxon>Betaproteobacteria</taxon>
        <taxon>Burkholderiales</taxon>
        <taxon>Comamonadaceae</taxon>
        <taxon>Variovorax</taxon>
    </lineage>
</organism>
<comment type="caution">
    <text evidence="3">The sequence shown here is derived from an EMBL/GenBank/DDBJ whole genome shotgun (WGS) entry which is preliminary data.</text>
</comment>
<dbReference type="InterPro" id="IPR011990">
    <property type="entry name" value="TPR-like_helical_dom_sf"/>
</dbReference>
<dbReference type="Proteomes" id="UP000319212">
    <property type="component" value="Unassembled WGS sequence"/>
</dbReference>
<dbReference type="SUPFAM" id="SSF48452">
    <property type="entry name" value="TPR-like"/>
    <property type="match status" value="1"/>
</dbReference>
<name>A0A502E1L3_9BURK</name>
<feature type="repeat" description="TPR" evidence="1">
    <location>
        <begin position="126"/>
        <end position="159"/>
    </location>
</feature>
<sequence length="279" mass="28861">MKNVDRHVRPFAVVALCLAAVLGGCATRNNYPGASEQQQMRDAAAAASPQDAAAAADSQGVYLKLVEQMQRDGLWFASLAHLDALEKRWGASADATRLRADALRQTEQPAEASAAYAKLIGTPLEGAGYRGLGLLAGGAGDFPKAIELLEKAQRINPTDGLLLSDLGYANLRAGRVAQARVPLMQAMQLQSDNTQVQANLALYLLASGQPEQARALMEAQRLPASTQAAVLAAARGLAGAPAAAPMQPAAAAPVRRRVRATVAAAAAAPAPPTNSGVSQ</sequence>
<dbReference type="EMBL" id="RCZI01000001">
    <property type="protein sequence ID" value="TPG30612.1"/>
    <property type="molecule type" value="Genomic_DNA"/>
</dbReference>
<feature type="signal peptide" evidence="2">
    <location>
        <begin position="1"/>
        <end position="26"/>
    </location>
</feature>
<dbReference type="AlphaFoldDB" id="A0A502E1L3"/>
<dbReference type="RefSeq" id="WP_140838727.1">
    <property type="nucleotide sequence ID" value="NZ_RCZI01000001.1"/>
</dbReference>
<dbReference type="InterPro" id="IPR016931">
    <property type="entry name" value="UCP029658_TPR"/>
</dbReference>
<reference evidence="3 4" key="1">
    <citation type="journal article" date="2019" name="Environ. Microbiol.">
        <title>Species interactions and distinct microbial communities in high Arctic permafrost affected cryosols are associated with the CH4 and CO2 gas fluxes.</title>
        <authorList>
            <person name="Altshuler I."/>
            <person name="Hamel J."/>
            <person name="Turney S."/>
            <person name="Magnuson E."/>
            <person name="Levesque R."/>
            <person name="Greer C."/>
            <person name="Whyte L.G."/>
        </authorList>
    </citation>
    <scope>NUCLEOTIDE SEQUENCE [LARGE SCALE GENOMIC DNA]</scope>
    <source>
        <strain evidence="3 4">S06.C</strain>
    </source>
</reference>
<evidence type="ECO:0000256" key="2">
    <source>
        <dbReference type="SAM" id="SignalP"/>
    </source>
</evidence>
<protein>
    <submittedName>
        <fullName evidence="3">Uncharacterized protein</fullName>
    </submittedName>
</protein>
<keyword evidence="2" id="KW-0732">Signal</keyword>